<reference evidence="4 5" key="1">
    <citation type="submission" date="2019-04" db="EMBL/GenBank/DDBJ databases">
        <title>High contiguity whole genome sequence and gene annotation resource for two Venturia nashicola isolates.</title>
        <authorList>
            <person name="Prokchorchik M."/>
            <person name="Won K."/>
            <person name="Lee Y."/>
            <person name="Choi E.D."/>
            <person name="Segonzac C."/>
            <person name="Sohn K.H."/>
        </authorList>
    </citation>
    <scope>NUCLEOTIDE SEQUENCE [LARGE SCALE GENOMIC DNA]</scope>
    <source>
        <strain evidence="4 5">PRI2</strain>
    </source>
</reference>
<dbReference type="Gene3D" id="3.90.470.20">
    <property type="entry name" value="4'-phosphopantetheinyl transferase domain"/>
    <property type="match status" value="1"/>
</dbReference>
<organism evidence="4 5">
    <name type="scientific">Venturia nashicola</name>
    <dbReference type="NCBI Taxonomy" id="86259"/>
    <lineage>
        <taxon>Eukaryota</taxon>
        <taxon>Fungi</taxon>
        <taxon>Dikarya</taxon>
        <taxon>Ascomycota</taxon>
        <taxon>Pezizomycotina</taxon>
        <taxon>Dothideomycetes</taxon>
        <taxon>Pleosporomycetidae</taxon>
        <taxon>Venturiales</taxon>
        <taxon>Venturiaceae</taxon>
        <taxon>Venturia</taxon>
    </lineage>
</organism>
<feature type="domain" description="4'-phosphopantetheinyl transferase" evidence="3">
    <location>
        <begin position="84"/>
        <end position="182"/>
    </location>
</feature>
<evidence type="ECO:0000313" key="4">
    <source>
        <dbReference type="EMBL" id="TID20511.1"/>
    </source>
</evidence>
<evidence type="ECO:0000313" key="5">
    <source>
        <dbReference type="Proteomes" id="UP000298493"/>
    </source>
</evidence>
<proteinExistence type="predicted"/>
<protein>
    <recommendedName>
        <fullName evidence="3">4'-phosphopantetheinyl transferase domain-containing protein</fullName>
    </recommendedName>
</protein>
<dbReference type="GO" id="GO:0008897">
    <property type="term" value="F:holo-[acyl-carrier-protein] synthase activity"/>
    <property type="evidence" value="ECO:0007669"/>
    <property type="project" value="InterPro"/>
</dbReference>
<gene>
    <name evidence="4" type="ORF">E6O75_ATG05275</name>
</gene>
<name>A0A4Z1P7L0_9PEZI</name>
<keyword evidence="1" id="KW-0808">Transferase</keyword>
<dbReference type="Pfam" id="PF01648">
    <property type="entry name" value="ACPS"/>
    <property type="match status" value="1"/>
</dbReference>
<keyword evidence="5" id="KW-1185">Reference proteome</keyword>
<comment type="caution">
    <text evidence="4">The sequence shown here is derived from an EMBL/GenBank/DDBJ whole genome shotgun (WGS) entry which is preliminary data.</text>
</comment>
<accession>A0A4Z1P7L0</accession>
<dbReference type="InterPro" id="IPR008278">
    <property type="entry name" value="4-PPantetheinyl_Trfase_dom"/>
</dbReference>
<dbReference type="GO" id="GO:0000287">
    <property type="term" value="F:magnesium ion binding"/>
    <property type="evidence" value="ECO:0007669"/>
    <property type="project" value="InterPro"/>
</dbReference>
<dbReference type="OrthoDB" id="15433at2759"/>
<evidence type="ECO:0000256" key="2">
    <source>
        <dbReference type="SAM" id="MobiDB-lite"/>
    </source>
</evidence>
<dbReference type="SUPFAM" id="SSF56214">
    <property type="entry name" value="4'-phosphopantetheinyl transferase"/>
    <property type="match status" value="1"/>
</dbReference>
<dbReference type="STRING" id="86259.A0A4Z1P7L0"/>
<sequence>MRAQQLAAKLSSTSTRTIRRLTPTTQDHFKRLQTESDKAALRPRETCQWEQYFPNIRPAVLPYYVGTDICHVPRIEKVLYLDSKLPHSKSKGKKFSKPDVNHRFLERLFNEYELDYIHRTRLLGLTESQKQNFTNFVAGRWAAKEAIIKSGPPGRKLTLQDVMIIRFSKTEADKPRGIILSTKCANEFEAIRKRNRSCQAETASPTLEAIEQKPDSQSASEDTVETCSKTRIGTYDIEGQEVRLSISHDGVYATAVAISQLDGLGTGQWEENDARAASRKAEFELDGTSRLHEVPYAYL</sequence>
<dbReference type="InterPro" id="IPR037143">
    <property type="entry name" value="4-PPantetheinyl_Trfase_dom_sf"/>
</dbReference>
<dbReference type="EMBL" id="SNSC02000010">
    <property type="protein sequence ID" value="TID20511.1"/>
    <property type="molecule type" value="Genomic_DNA"/>
</dbReference>
<evidence type="ECO:0000259" key="3">
    <source>
        <dbReference type="Pfam" id="PF01648"/>
    </source>
</evidence>
<evidence type="ECO:0000256" key="1">
    <source>
        <dbReference type="ARBA" id="ARBA00022679"/>
    </source>
</evidence>
<feature type="region of interest" description="Disordered" evidence="2">
    <location>
        <begin position="202"/>
        <end position="223"/>
    </location>
</feature>
<dbReference type="Proteomes" id="UP000298493">
    <property type="component" value="Unassembled WGS sequence"/>
</dbReference>
<dbReference type="AlphaFoldDB" id="A0A4Z1P7L0"/>